<organism evidence="1 2">
    <name type="scientific">Kitasatospora cinereorecta</name>
    <dbReference type="NCBI Taxonomy" id="285560"/>
    <lineage>
        <taxon>Bacteria</taxon>
        <taxon>Bacillati</taxon>
        <taxon>Actinomycetota</taxon>
        <taxon>Actinomycetes</taxon>
        <taxon>Kitasatosporales</taxon>
        <taxon>Streptomycetaceae</taxon>
        <taxon>Kitasatospora</taxon>
    </lineage>
</organism>
<evidence type="ECO:0000313" key="2">
    <source>
        <dbReference type="Proteomes" id="UP001596066"/>
    </source>
</evidence>
<name>A0ABW0VKT5_9ACTN</name>
<gene>
    <name evidence="1" type="ORF">ACFPZF_29205</name>
</gene>
<sequence length="226" mass="25785">MEAVILESRSFRRQLCGRTDALDKVKALTLLPDGVHVTTKMVADYFEVPEKTVKKVTERHRTELAANGMTVLRGSDLETFKGDSLSPFPGSYPQARCALTVFTRRAVLNVAMLLRDSDVARQVREHMLDVVEAGPVRARPWRHWSRLRWDEYETVSRDPAAEAWRRKIDGLDPFEVPDEDRLGSVERRIDAQGAVITALGERVGRLGEELRVVRGELVRSRIRRRP</sequence>
<reference evidence="2" key="1">
    <citation type="journal article" date="2019" name="Int. J. Syst. Evol. Microbiol.">
        <title>The Global Catalogue of Microorganisms (GCM) 10K type strain sequencing project: providing services to taxonomists for standard genome sequencing and annotation.</title>
        <authorList>
            <consortium name="The Broad Institute Genomics Platform"/>
            <consortium name="The Broad Institute Genome Sequencing Center for Infectious Disease"/>
            <person name="Wu L."/>
            <person name="Ma J."/>
        </authorList>
    </citation>
    <scope>NUCLEOTIDE SEQUENCE [LARGE SCALE GENOMIC DNA]</scope>
    <source>
        <strain evidence="2">CGMCC 4.1622</strain>
    </source>
</reference>
<dbReference type="Proteomes" id="UP001596066">
    <property type="component" value="Unassembled WGS sequence"/>
</dbReference>
<keyword evidence="2" id="KW-1185">Reference proteome</keyword>
<proteinExistence type="predicted"/>
<protein>
    <submittedName>
        <fullName evidence="1">Uncharacterized protein</fullName>
    </submittedName>
</protein>
<dbReference type="EMBL" id="JBHSOC010000069">
    <property type="protein sequence ID" value="MFC5645414.1"/>
    <property type="molecule type" value="Genomic_DNA"/>
</dbReference>
<evidence type="ECO:0000313" key="1">
    <source>
        <dbReference type="EMBL" id="MFC5645414.1"/>
    </source>
</evidence>
<accession>A0ABW0VKT5</accession>
<comment type="caution">
    <text evidence="1">The sequence shown here is derived from an EMBL/GenBank/DDBJ whole genome shotgun (WGS) entry which is preliminary data.</text>
</comment>
<dbReference type="RefSeq" id="WP_346140477.1">
    <property type="nucleotide sequence ID" value="NZ_BAAAUA010000001.1"/>
</dbReference>